<dbReference type="Gene3D" id="3.10.520.10">
    <property type="entry name" value="ApbE-like domains"/>
    <property type="match status" value="1"/>
</dbReference>
<feature type="chain" id="PRO_5039917059" description="FAD:protein FMN transferase" evidence="12">
    <location>
        <begin position="27"/>
        <end position="321"/>
    </location>
</feature>
<feature type="binding site" evidence="11">
    <location>
        <position position="281"/>
    </location>
    <ligand>
        <name>Mg(2+)</name>
        <dbReference type="ChEBI" id="CHEBI:18420"/>
    </ligand>
</feature>
<reference evidence="13 14" key="1">
    <citation type="submission" date="2018-07" db="EMBL/GenBank/DDBJ databases">
        <title>Venubactetium sediminum gen. nov., sp. nov., isolated from a marine solar saltern.</title>
        <authorList>
            <person name="Wang S."/>
        </authorList>
    </citation>
    <scope>NUCLEOTIDE SEQUENCE [LARGE SCALE GENOMIC DNA]</scope>
    <source>
        <strain evidence="13 14">WD2A32</strain>
    </source>
</reference>
<evidence type="ECO:0000256" key="2">
    <source>
        <dbReference type="ARBA" id="ARBA00016337"/>
    </source>
</evidence>
<evidence type="ECO:0000256" key="4">
    <source>
        <dbReference type="ARBA" id="ARBA00022679"/>
    </source>
</evidence>
<gene>
    <name evidence="13" type="ORF">DRB17_09470</name>
</gene>
<dbReference type="PROSITE" id="PS51318">
    <property type="entry name" value="TAT"/>
    <property type="match status" value="1"/>
</dbReference>
<dbReference type="Pfam" id="PF02424">
    <property type="entry name" value="ApbE"/>
    <property type="match status" value="1"/>
</dbReference>
<keyword evidence="5 10" id="KW-0479">Metal-binding</keyword>
<keyword evidence="6 10" id="KW-0274">FAD</keyword>
<evidence type="ECO:0000256" key="1">
    <source>
        <dbReference type="ARBA" id="ARBA00011955"/>
    </source>
</evidence>
<comment type="catalytic activity">
    <reaction evidence="9 10">
        <text>L-threonyl-[protein] + FAD = FMN-L-threonyl-[protein] + AMP + H(+)</text>
        <dbReference type="Rhea" id="RHEA:36847"/>
        <dbReference type="Rhea" id="RHEA-COMP:11060"/>
        <dbReference type="Rhea" id="RHEA-COMP:11061"/>
        <dbReference type="ChEBI" id="CHEBI:15378"/>
        <dbReference type="ChEBI" id="CHEBI:30013"/>
        <dbReference type="ChEBI" id="CHEBI:57692"/>
        <dbReference type="ChEBI" id="CHEBI:74257"/>
        <dbReference type="ChEBI" id="CHEBI:456215"/>
        <dbReference type="EC" id="2.7.1.180"/>
    </reaction>
</comment>
<proteinExistence type="inferred from homology"/>
<keyword evidence="14" id="KW-1185">Reference proteome</keyword>
<dbReference type="AlphaFoldDB" id="A0A369T9Q3"/>
<dbReference type="GO" id="GO:0046872">
    <property type="term" value="F:metal ion binding"/>
    <property type="evidence" value="ECO:0007669"/>
    <property type="project" value="UniProtKB-UniRule"/>
</dbReference>
<dbReference type="PIRSF" id="PIRSF006268">
    <property type="entry name" value="ApbE"/>
    <property type="match status" value="1"/>
</dbReference>
<evidence type="ECO:0000256" key="12">
    <source>
        <dbReference type="SAM" id="SignalP"/>
    </source>
</evidence>
<evidence type="ECO:0000256" key="3">
    <source>
        <dbReference type="ARBA" id="ARBA00022630"/>
    </source>
</evidence>
<sequence>MTYSRREILIAAAATGAAALAGPAAASGNKVRRWRGTALGARAEIVVALDDSDAAERLVARARHEIERLEAVFSLHRPDSALSRLNRQGHLAPTPFELLDVLAVAWNLHEVTGGRFDPTIQPLWQVYADSYAEGRAPEPAAVRHARSLTGLERVAFGADEIRFGKNGMALTLNGIAQGYITDRVAEMFRSAGLSCVISLGEQRALGSRPDGHPWRAAVTAPDGRTLERVALSDKALATSAPSALRLSATEGRGHILDPGTGETPFPGRIVSVLAERATVADGLSTAFALMDTTAIRTALQRLQGPSALVVDGDRREWLGAD</sequence>
<evidence type="ECO:0000313" key="13">
    <source>
        <dbReference type="EMBL" id="RDD62059.1"/>
    </source>
</evidence>
<dbReference type="PANTHER" id="PTHR30040">
    <property type="entry name" value="THIAMINE BIOSYNTHESIS LIPOPROTEIN APBE"/>
    <property type="match status" value="1"/>
</dbReference>
<evidence type="ECO:0000256" key="8">
    <source>
        <dbReference type="ARBA" id="ARBA00031306"/>
    </source>
</evidence>
<evidence type="ECO:0000256" key="6">
    <source>
        <dbReference type="ARBA" id="ARBA00022827"/>
    </source>
</evidence>
<feature type="signal peptide" evidence="12">
    <location>
        <begin position="1"/>
        <end position="26"/>
    </location>
</feature>
<evidence type="ECO:0000256" key="7">
    <source>
        <dbReference type="ARBA" id="ARBA00022842"/>
    </source>
</evidence>
<evidence type="ECO:0000256" key="5">
    <source>
        <dbReference type="ARBA" id="ARBA00022723"/>
    </source>
</evidence>
<feature type="binding site" evidence="11">
    <location>
        <position position="285"/>
    </location>
    <ligand>
        <name>Mg(2+)</name>
        <dbReference type="ChEBI" id="CHEBI:18420"/>
    </ligand>
</feature>
<comment type="cofactor">
    <cofactor evidence="11">
        <name>Mg(2+)</name>
        <dbReference type="ChEBI" id="CHEBI:18420"/>
    </cofactor>
    <cofactor evidence="11">
        <name>Mn(2+)</name>
        <dbReference type="ChEBI" id="CHEBI:29035"/>
    </cofactor>
    <text evidence="11">Magnesium. Can also use manganese.</text>
</comment>
<dbReference type="PANTHER" id="PTHR30040:SF2">
    <property type="entry name" value="FAD:PROTEIN FMN TRANSFERASE"/>
    <property type="match status" value="1"/>
</dbReference>
<evidence type="ECO:0000256" key="9">
    <source>
        <dbReference type="ARBA" id="ARBA00048540"/>
    </source>
</evidence>
<dbReference type="EMBL" id="QPMH01000007">
    <property type="protein sequence ID" value="RDD62059.1"/>
    <property type="molecule type" value="Genomic_DNA"/>
</dbReference>
<protein>
    <recommendedName>
        <fullName evidence="2 10">FAD:protein FMN transferase</fullName>
        <ecNumber evidence="1 10">2.7.1.180</ecNumber>
    </recommendedName>
    <alternativeName>
        <fullName evidence="8 10">Flavin transferase</fullName>
    </alternativeName>
</protein>
<dbReference type="Proteomes" id="UP000253941">
    <property type="component" value="Unassembled WGS sequence"/>
</dbReference>
<keyword evidence="3 10" id="KW-0285">Flavoprotein</keyword>
<feature type="binding site" evidence="11">
    <location>
        <position position="174"/>
    </location>
    <ligand>
        <name>Mg(2+)</name>
        <dbReference type="ChEBI" id="CHEBI:18420"/>
    </ligand>
</feature>
<dbReference type="InterPro" id="IPR024932">
    <property type="entry name" value="ApbE"/>
</dbReference>
<dbReference type="RefSeq" id="WP_114581957.1">
    <property type="nucleotide sequence ID" value="NZ_QPMH01000007.1"/>
</dbReference>
<keyword evidence="4 10" id="KW-0808">Transferase</keyword>
<evidence type="ECO:0000313" key="14">
    <source>
        <dbReference type="Proteomes" id="UP000253941"/>
    </source>
</evidence>
<dbReference type="EC" id="2.7.1.180" evidence="1 10"/>
<comment type="caution">
    <text evidence="13">The sequence shown here is derived from an EMBL/GenBank/DDBJ whole genome shotgun (WGS) entry which is preliminary data.</text>
</comment>
<dbReference type="InterPro" id="IPR003374">
    <property type="entry name" value="ApbE-like_sf"/>
</dbReference>
<dbReference type="InterPro" id="IPR006311">
    <property type="entry name" value="TAT_signal"/>
</dbReference>
<organism evidence="13 14">
    <name type="scientific">Ferruginivarius sediminum</name>
    <dbReference type="NCBI Taxonomy" id="2661937"/>
    <lineage>
        <taxon>Bacteria</taxon>
        <taxon>Pseudomonadati</taxon>
        <taxon>Pseudomonadota</taxon>
        <taxon>Alphaproteobacteria</taxon>
        <taxon>Rhodospirillales</taxon>
        <taxon>Rhodospirillaceae</taxon>
        <taxon>Ferruginivarius</taxon>
    </lineage>
</organism>
<accession>A0A369T9Q3</accession>
<keyword evidence="7 10" id="KW-0460">Magnesium</keyword>
<evidence type="ECO:0000256" key="10">
    <source>
        <dbReference type="PIRNR" id="PIRNR006268"/>
    </source>
</evidence>
<keyword evidence="12" id="KW-0732">Signal</keyword>
<comment type="similarity">
    <text evidence="10">Belongs to the ApbE family.</text>
</comment>
<dbReference type="SUPFAM" id="SSF143631">
    <property type="entry name" value="ApbE-like"/>
    <property type="match status" value="1"/>
</dbReference>
<name>A0A369T9Q3_9PROT</name>
<dbReference type="GO" id="GO:0016740">
    <property type="term" value="F:transferase activity"/>
    <property type="evidence" value="ECO:0007669"/>
    <property type="project" value="UniProtKB-UniRule"/>
</dbReference>
<evidence type="ECO:0000256" key="11">
    <source>
        <dbReference type="PIRSR" id="PIRSR006268-2"/>
    </source>
</evidence>